<dbReference type="EMBL" id="JBJIAA010000010">
    <property type="protein sequence ID" value="MFL0251438.1"/>
    <property type="molecule type" value="Genomic_DNA"/>
</dbReference>
<name>A0ABW8TIY1_9CLOT</name>
<sequence>MNKKVPGKKSSLSIEQKKLLLAIEEARHEWKQCSEYFDVVSDPKLIDYAIYKEAAAKSRYMYLLMQAKKMDIKMSGYDECLKEANSN</sequence>
<dbReference type="InterPro" id="IPR019644">
    <property type="entry name" value="DUF2508"/>
</dbReference>
<accession>A0ABW8TIY1</accession>
<dbReference type="RefSeq" id="WP_406788093.1">
    <property type="nucleotide sequence ID" value="NZ_JBJIAA010000010.1"/>
</dbReference>
<protein>
    <submittedName>
        <fullName evidence="1">DUF2508 family protein</fullName>
    </submittedName>
</protein>
<dbReference type="Proteomes" id="UP001623592">
    <property type="component" value="Unassembled WGS sequence"/>
</dbReference>
<keyword evidence="2" id="KW-1185">Reference proteome</keyword>
<evidence type="ECO:0000313" key="2">
    <source>
        <dbReference type="Proteomes" id="UP001623592"/>
    </source>
</evidence>
<proteinExistence type="predicted"/>
<organism evidence="1 2">
    <name type="scientific">Clostridium neuense</name>
    <dbReference type="NCBI Taxonomy" id="1728934"/>
    <lineage>
        <taxon>Bacteria</taxon>
        <taxon>Bacillati</taxon>
        <taxon>Bacillota</taxon>
        <taxon>Clostridia</taxon>
        <taxon>Eubacteriales</taxon>
        <taxon>Clostridiaceae</taxon>
        <taxon>Clostridium</taxon>
    </lineage>
</organism>
<dbReference type="Pfam" id="PF10704">
    <property type="entry name" value="DUF2508"/>
    <property type="match status" value="1"/>
</dbReference>
<evidence type="ECO:0000313" key="1">
    <source>
        <dbReference type="EMBL" id="MFL0251438.1"/>
    </source>
</evidence>
<reference evidence="1 2" key="1">
    <citation type="submission" date="2024-11" db="EMBL/GenBank/DDBJ databases">
        <authorList>
            <person name="Heng Y.C."/>
            <person name="Lim A.C.H."/>
            <person name="Lee J.K.Y."/>
            <person name="Kittelmann S."/>
        </authorList>
    </citation>
    <scope>NUCLEOTIDE SEQUENCE [LARGE SCALE GENOMIC DNA]</scope>
    <source>
        <strain evidence="1 2">WILCCON 0114</strain>
    </source>
</reference>
<comment type="caution">
    <text evidence="1">The sequence shown here is derived from an EMBL/GenBank/DDBJ whole genome shotgun (WGS) entry which is preliminary data.</text>
</comment>
<gene>
    <name evidence="1" type="ORF">ACJDT4_13540</name>
</gene>